<dbReference type="InterPro" id="IPR017900">
    <property type="entry name" value="4Fe4S_Fe_S_CS"/>
</dbReference>
<dbReference type="GO" id="GO:0046872">
    <property type="term" value="F:metal ion binding"/>
    <property type="evidence" value="ECO:0007669"/>
    <property type="project" value="UniProtKB-KW"/>
</dbReference>
<evidence type="ECO:0000313" key="6">
    <source>
        <dbReference type="Proteomes" id="UP000601171"/>
    </source>
</evidence>
<dbReference type="Proteomes" id="UP000601171">
    <property type="component" value="Unassembled WGS sequence"/>
</dbReference>
<gene>
    <name evidence="5" type="ORF">H8707_12045</name>
</gene>
<evidence type="ECO:0000313" key="5">
    <source>
        <dbReference type="EMBL" id="MBC8588946.1"/>
    </source>
</evidence>
<dbReference type="EMBL" id="JACRTG010000029">
    <property type="protein sequence ID" value="MBC8588946.1"/>
    <property type="molecule type" value="Genomic_DNA"/>
</dbReference>
<dbReference type="InterPro" id="IPR017896">
    <property type="entry name" value="4Fe4S_Fe-S-bd"/>
</dbReference>
<dbReference type="GO" id="GO:0051536">
    <property type="term" value="F:iron-sulfur cluster binding"/>
    <property type="evidence" value="ECO:0007669"/>
    <property type="project" value="UniProtKB-KW"/>
</dbReference>
<keyword evidence="3" id="KW-0411">Iron-sulfur</keyword>
<name>A0A926IKW5_9FIRM</name>
<reference evidence="5" key="1">
    <citation type="submission" date="2020-08" db="EMBL/GenBank/DDBJ databases">
        <title>Genome public.</title>
        <authorList>
            <person name="Liu C."/>
            <person name="Sun Q."/>
        </authorList>
    </citation>
    <scope>NUCLEOTIDE SEQUENCE</scope>
    <source>
        <strain evidence="5">BX21</strain>
    </source>
</reference>
<sequence>MNIVTVDNEKCKGCEFCMIKCPKKIMVKSSETNSTGYNYAVQIEPEKCTACGICYTMCPEAAITVSVK</sequence>
<evidence type="ECO:0000256" key="1">
    <source>
        <dbReference type="ARBA" id="ARBA00022723"/>
    </source>
</evidence>
<protein>
    <submittedName>
        <fullName evidence="5">4Fe-4S binding protein</fullName>
    </submittedName>
</protein>
<feature type="domain" description="4Fe-4S ferredoxin-type" evidence="4">
    <location>
        <begin position="39"/>
        <end position="68"/>
    </location>
</feature>
<keyword evidence="2" id="KW-0408">Iron</keyword>
<keyword evidence="1" id="KW-0479">Metal-binding</keyword>
<proteinExistence type="predicted"/>
<feature type="domain" description="4Fe-4S ferredoxin-type" evidence="4">
    <location>
        <begin position="2"/>
        <end position="31"/>
    </location>
</feature>
<evidence type="ECO:0000256" key="2">
    <source>
        <dbReference type="ARBA" id="ARBA00023004"/>
    </source>
</evidence>
<dbReference type="Gene3D" id="3.30.70.20">
    <property type="match status" value="2"/>
</dbReference>
<comment type="caution">
    <text evidence="5">The sequence shown here is derived from an EMBL/GenBank/DDBJ whole genome shotgun (WGS) entry which is preliminary data.</text>
</comment>
<evidence type="ECO:0000259" key="4">
    <source>
        <dbReference type="PROSITE" id="PS51379"/>
    </source>
</evidence>
<dbReference type="Pfam" id="PF12838">
    <property type="entry name" value="Fer4_7"/>
    <property type="match status" value="1"/>
</dbReference>
<keyword evidence="6" id="KW-1185">Reference proteome</keyword>
<dbReference type="RefSeq" id="WP_262430404.1">
    <property type="nucleotide sequence ID" value="NZ_JACRTG010000029.1"/>
</dbReference>
<accession>A0A926IKW5</accession>
<dbReference type="AlphaFoldDB" id="A0A926IKW5"/>
<dbReference type="PROSITE" id="PS00198">
    <property type="entry name" value="4FE4S_FER_1"/>
    <property type="match status" value="1"/>
</dbReference>
<dbReference type="SUPFAM" id="SSF54862">
    <property type="entry name" value="4Fe-4S ferredoxins"/>
    <property type="match status" value="1"/>
</dbReference>
<dbReference type="PANTHER" id="PTHR43122">
    <property type="entry name" value="FERREDOXIN SUBUNIT OF PYRUVATE:FLAVODOXIN OXIDOREDUCTASE-RELATED"/>
    <property type="match status" value="1"/>
</dbReference>
<evidence type="ECO:0000256" key="3">
    <source>
        <dbReference type="ARBA" id="ARBA00023014"/>
    </source>
</evidence>
<dbReference type="PANTHER" id="PTHR43122:SF2">
    <property type="entry name" value="FERREDOXIN SUBUNIT OF PYRUVATE:FLAVODOXIN OXIDOREDUCTASE"/>
    <property type="match status" value="1"/>
</dbReference>
<dbReference type="PROSITE" id="PS51379">
    <property type="entry name" value="4FE4S_FER_2"/>
    <property type="match status" value="2"/>
</dbReference>
<organism evidence="5 6">
    <name type="scientific">Paratissierella segnis</name>
    <dbReference type="NCBI Taxonomy" id="2763679"/>
    <lineage>
        <taxon>Bacteria</taxon>
        <taxon>Bacillati</taxon>
        <taxon>Bacillota</taxon>
        <taxon>Tissierellia</taxon>
        <taxon>Tissierellales</taxon>
        <taxon>Tissierellaceae</taxon>
        <taxon>Paratissierella</taxon>
    </lineage>
</organism>